<dbReference type="GO" id="GO:0016020">
    <property type="term" value="C:membrane"/>
    <property type="evidence" value="ECO:0007669"/>
    <property type="project" value="InterPro"/>
</dbReference>
<evidence type="ECO:0000256" key="2">
    <source>
        <dbReference type="ARBA" id="ARBA00029447"/>
    </source>
</evidence>
<dbReference type="Gene3D" id="6.10.340.10">
    <property type="match status" value="1"/>
</dbReference>
<dbReference type="PROSITE" id="PS50885">
    <property type="entry name" value="HAMP"/>
    <property type="match status" value="2"/>
</dbReference>
<dbReference type="PANTHER" id="PTHR43531:SF11">
    <property type="entry name" value="METHYL-ACCEPTING CHEMOTAXIS PROTEIN 3"/>
    <property type="match status" value="1"/>
</dbReference>
<keyword evidence="5" id="KW-1133">Transmembrane helix</keyword>
<keyword evidence="1" id="KW-0145">Chemotaxis</keyword>
<dbReference type="PANTHER" id="PTHR43531">
    <property type="entry name" value="PROTEIN ICFG"/>
    <property type="match status" value="1"/>
</dbReference>
<dbReference type="SUPFAM" id="SSF58104">
    <property type="entry name" value="Methyl-accepting chemotaxis protein (MCP) signaling domain"/>
    <property type="match status" value="1"/>
</dbReference>
<dbReference type="PROSITE" id="PS50111">
    <property type="entry name" value="CHEMOTAXIS_TRANSDUC_2"/>
    <property type="match status" value="1"/>
</dbReference>
<dbReference type="GO" id="GO:0007165">
    <property type="term" value="P:signal transduction"/>
    <property type="evidence" value="ECO:0007669"/>
    <property type="project" value="UniProtKB-KW"/>
</dbReference>
<dbReference type="AlphaFoldDB" id="A0A1E5XQC2"/>
<dbReference type="Proteomes" id="UP000095463">
    <property type="component" value="Unassembled WGS sequence"/>
</dbReference>
<dbReference type="GO" id="GO:0006935">
    <property type="term" value="P:chemotaxis"/>
    <property type="evidence" value="ECO:0007669"/>
    <property type="project" value="UniProtKB-KW"/>
</dbReference>
<feature type="transmembrane region" description="Helical" evidence="5">
    <location>
        <begin position="217"/>
        <end position="237"/>
    </location>
</feature>
<accession>A0A1E5XQC2</accession>
<dbReference type="InterPro" id="IPR051310">
    <property type="entry name" value="MCP_chemotaxis"/>
</dbReference>
<evidence type="ECO:0000256" key="4">
    <source>
        <dbReference type="SAM" id="MobiDB-lite"/>
    </source>
</evidence>
<gene>
    <name evidence="8" type="ORF">VW23_019480</name>
</gene>
<evidence type="ECO:0000256" key="5">
    <source>
        <dbReference type="SAM" id="Phobius"/>
    </source>
</evidence>
<name>A0A1E5XQC2_9HYPH</name>
<keyword evidence="5" id="KW-0812">Transmembrane</keyword>
<keyword evidence="9" id="KW-1185">Reference proteome</keyword>
<keyword evidence="5" id="KW-0472">Membrane</keyword>
<feature type="transmembrane region" description="Helical" evidence="5">
    <location>
        <begin position="37"/>
        <end position="59"/>
    </location>
</feature>
<protein>
    <recommendedName>
        <fullName evidence="10">Chemotaxis protein</fullName>
    </recommendedName>
</protein>
<evidence type="ECO:0000313" key="8">
    <source>
        <dbReference type="EMBL" id="OEO30783.1"/>
    </source>
</evidence>
<comment type="similarity">
    <text evidence="2">Belongs to the methyl-accepting chemotaxis (MCP) protein family.</text>
</comment>
<evidence type="ECO:0000256" key="1">
    <source>
        <dbReference type="ARBA" id="ARBA00022500"/>
    </source>
</evidence>
<evidence type="ECO:0000259" key="6">
    <source>
        <dbReference type="PROSITE" id="PS50111"/>
    </source>
</evidence>
<evidence type="ECO:0000313" key="9">
    <source>
        <dbReference type="Proteomes" id="UP000095463"/>
    </source>
</evidence>
<dbReference type="Pfam" id="PF00672">
    <property type="entry name" value="HAMP"/>
    <property type="match status" value="1"/>
</dbReference>
<feature type="domain" description="HAMP" evidence="7">
    <location>
        <begin position="239"/>
        <end position="292"/>
    </location>
</feature>
<feature type="region of interest" description="Disordered" evidence="4">
    <location>
        <begin position="1"/>
        <end position="27"/>
    </location>
</feature>
<dbReference type="EMBL" id="LAJE02000186">
    <property type="protein sequence ID" value="OEO30783.1"/>
    <property type="molecule type" value="Genomic_DNA"/>
</dbReference>
<dbReference type="SMART" id="SM00283">
    <property type="entry name" value="MA"/>
    <property type="match status" value="1"/>
</dbReference>
<evidence type="ECO:0008006" key="10">
    <source>
        <dbReference type="Google" id="ProtNLM"/>
    </source>
</evidence>
<dbReference type="InterPro" id="IPR004090">
    <property type="entry name" value="Chemotax_Me-accpt_rcpt"/>
</dbReference>
<organism evidence="8 9">
    <name type="scientific">Devosia insulae DS-56</name>
    <dbReference type="NCBI Taxonomy" id="1116389"/>
    <lineage>
        <taxon>Bacteria</taxon>
        <taxon>Pseudomonadati</taxon>
        <taxon>Pseudomonadota</taxon>
        <taxon>Alphaproteobacteria</taxon>
        <taxon>Hyphomicrobiales</taxon>
        <taxon>Devosiaceae</taxon>
        <taxon>Devosia</taxon>
    </lineage>
</organism>
<dbReference type="SMART" id="SM00304">
    <property type="entry name" value="HAMP"/>
    <property type="match status" value="2"/>
</dbReference>
<dbReference type="Pfam" id="PF18947">
    <property type="entry name" value="HAMP_2"/>
    <property type="match status" value="1"/>
</dbReference>
<evidence type="ECO:0000259" key="7">
    <source>
        <dbReference type="PROSITE" id="PS50885"/>
    </source>
</evidence>
<dbReference type="GO" id="GO:0004888">
    <property type="term" value="F:transmembrane signaling receptor activity"/>
    <property type="evidence" value="ECO:0007669"/>
    <property type="project" value="InterPro"/>
</dbReference>
<dbReference type="InterPro" id="IPR004089">
    <property type="entry name" value="MCPsignal_dom"/>
</dbReference>
<evidence type="ECO:0000256" key="3">
    <source>
        <dbReference type="PROSITE-ProRule" id="PRU00284"/>
    </source>
</evidence>
<dbReference type="InterPro" id="IPR003660">
    <property type="entry name" value="HAMP_dom"/>
</dbReference>
<proteinExistence type="inferred from homology"/>
<dbReference type="PRINTS" id="PR00260">
    <property type="entry name" value="CHEMTRNSDUCR"/>
</dbReference>
<keyword evidence="3" id="KW-0807">Transducer</keyword>
<dbReference type="SUPFAM" id="SSF158472">
    <property type="entry name" value="HAMP domain-like"/>
    <property type="match status" value="1"/>
</dbReference>
<dbReference type="Pfam" id="PF00015">
    <property type="entry name" value="MCPsignal"/>
    <property type="match status" value="1"/>
</dbReference>
<feature type="domain" description="HAMP" evidence="7">
    <location>
        <begin position="316"/>
        <end position="362"/>
    </location>
</feature>
<sequence>MKHKGTAGAQMAEGSAQTTSKDGARAPSGNGVRFRTLVFGLVAALVLIGGAVAGASLYVSTGFKASGHSSETLMRSMRAHMTADMLHDSMRGLVFRSLYAVISGDITMVQDTYVDVKTYGDLFRQTIASQAELDVPPDVRQALDNLATPLDAYINAATALVEKATEFDVAGATTDLTAFDQSFEVLEGEMSAVSDAIEAANVAQLRAAEQNAGLSDVATWGGLALILGLAVATMLLAQRFVAKPLARMTDGFRRLSEGDLEVAVDANNRIAEVNGLGRVLGIFREALRSRDVLAGEAEATARVTVARADAAAALNQEIGDVVGAALDGDFSRRVGTDFADQDLRTLAEGVNQLVETVDASIGETGQVLGALAQADLTRRMEGSYSGSLKKLMDDTNAVGDRLTEVVTNLRSTSRSLKVATGEILSGANDLSERTTKQAATIEETSAAMEQLAVTVLENAKRAESASSNAADVSRTAEQGGEVMREAEAAMERITQSSAKISNIIGLIDDIAFQTNLLALNASVEAARAGDAGKGFAVVAVEVRRLAQSAASASSEVKALIEQSGTEVAGGSKLVAEAAAKLGVMLEGARTNYELLQGIAGESRAQASSIEEVNVAVRTLDEMTQHNAALVEQTNAAIEQTESQAGELDRIVDIFTVAEAGAAPAVPRKAARQVYLSQGNAAISTDWNEF</sequence>
<reference evidence="8 9" key="1">
    <citation type="journal article" date="2015" name="Genome Announc.">
        <title>Genome Assemblies of Three Soil-Associated Devosia species: D. insulae, D. limi, and D. soli.</title>
        <authorList>
            <person name="Hassan Y.I."/>
            <person name="Lepp D."/>
            <person name="Zhou T."/>
        </authorList>
    </citation>
    <scope>NUCLEOTIDE SEQUENCE [LARGE SCALE GENOMIC DNA]</scope>
    <source>
        <strain evidence="8 9">DS-56</strain>
    </source>
</reference>
<dbReference type="Gene3D" id="1.10.287.950">
    <property type="entry name" value="Methyl-accepting chemotaxis protein"/>
    <property type="match status" value="1"/>
</dbReference>
<feature type="domain" description="Methyl-accepting transducer" evidence="6">
    <location>
        <begin position="412"/>
        <end position="641"/>
    </location>
</feature>
<comment type="caution">
    <text evidence="8">The sequence shown here is derived from an EMBL/GenBank/DDBJ whole genome shotgun (WGS) entry which is preliminary data.</text>
</comment>
<dbReference type="RefSeq" id="WP_069910005.1">
    <property type="nucleotide sequence ID" value="NZ_LAJE02000186.1"/>
</dbReference>